<dbReference type="HOGENOM" id="CLU_023518_0_0_1"/>
<gene>
    <name evidence="7" type="ORF">CANTEDRAFT_116407</name>
</gene>
<accession>G3BDQ5</accession>
<dbReference type="PANTHER" id="PTHR11040:SF210">
    <property type="entry name" value="ZINC-REGULATED TRANSPORTER 3"/>
    <property type="match status" value="1"/>
</dbReference>
<organism evidence="8">
    <name type="scientific">Candida tenuis (strain ATCC 10573 / BCRC 21748 / CBS 615 / JCM 9827 / NBRC 10315 / NRRL Y-1498 / VKM Y-70)</name>
    <name type="common">Yeast</name>
    <name type="synonym">Yamadazyma tenuis</name>
    <dbReference type="NCBI Taxonomy" id="590646"/>
    <lineage>
        <taxon>Eukaryota</taxon>
        <taxon>Fungi</taxon>
        <taxon>Dikarya</taxon>
        <taxon>Ascomycota</taxon>
        <taxon>Saccharomycotina</taxon>
        <taxon>Pichiomycetes</taxon>
        <taxon>Debaryomycetaceae</taxon>
        <taxon>Yamadazyma</taxon>
    </lineage>
</organism>
<comment type="subcellular location">
    <subcellularLocation>
        <location evidence="1">Membrane</location>
        <topology evidence="1">Multi-pass membrane protein</topology>
    </subcellularLocation>
</comment>
<evidence type="ECO:0000256" key="4">
    <source>
        <dbReference type="ARBA" id="ARBA00023136"/>
    </source>
</evidence>
<feature type="region of interest" description="Disordered" evidence="5">
    <location>
        <begin position="247"/>
        <end position="289"/>
    </location>
</feature>
<dbReference type="GO" id="GO:0005385">
    <property type="term" value="F:zinc ion transmembrane transporter activity"/>
    <property type="evidence" value="ECO:0007669"/>
    <property type="project" value="TreeGrafter"/>
</dbReference>
<feature type="transmembrane region" description="Helical" evidence="6">
    <location>
        <begin position="51"/>
        <end position="74"/>
    </location>
</feature>
<feature type="transmembrane region" description="Helical" evidence="6">
    <location>
        <begin position="6"/>
        <end position="27"/>
    </location>
</feature>
<reference evidence="7 8" key="1">
    <citation type="journal article" date="2011" name="Proc. Natl. Acad. Sci. U.S.A.">
        <title>Comparative genomics of xylose-fermenting fungi for enhanced biofuel production.</title>
        <authorList>
            <person name="Wohlbach D.J."/>
            <person name="Kuo A."/>
            <person name="Sato T.K."/>
            <person name="Potts K.M."/>
            <person name="Salamov A.A."/>
            <person name="LaButti K.M."/>
            <person name="Sun H."/>
            <person name="Clum A."/>
            <person name="Pangilinan J.L."/>
            <person name="Lindquist E.A."/>
            <person name="Lucas S."/>
            <person name="Lapidus A."/>
            <person name="Jin M."/>
            <person name="Gunawan C."/>
            <person name="Balan V."/>
            <person name="Dale B.E."/>
            <person name="Jeffries T.W."/>
            <person name="Zinkel R."/>
            <person name="Barry K.W."/>
            <person name="Grigoriev I.V."/>
            <person name="Gasch A.P."/>
        </authorList>
    </citation>
    <scope>NUCLEOTIDE SEQUENCE [LARGE SCALE GENOMIC DNA]</scope>
    <source>
        <strain evidence="7">ATCC 10573</strain>
        <strain evidence="8">ATCC 10573 / BCRC 21748 / CBS 615 / JCM 9827 / NBRC 10315 / NRRL Y-1498 / VKM Y-70</strain>
    </source>
</reference>
<dbReference type="OrthoDB" id="262547at2759"/>
<evidence type="ECO:0000256" key="1">
    <source>
        <dbReference type="ARBA" id="ARBA00004141"/>
    </source>
</evidence>
<dbReference type="EMBL" id="GL996528">
    <property type="protein sequence ID" value="EGV61109.1"/>
    <property type="molecule type" value="Genomic_DNA"/>
</dbReference>
<name>G3BDQ5_CANTC</name>
<sequence length="477" mass="52016">MVTINQGWLLAIFASLISFAGCLVIYVDDIYKLVLPRTFTKKHPFVLKENYRFLVTSLSFSSGCLLFTGLAALLPHARDYLEDSDIAPDMVVTNLMVGYWIGIVSSLGLNFLLHMMTSQSVVHCSHDGEAGHEHHEHHHGHDDVHSHNHSHGSDNFHAPETTHEHSHSLHTSHSSDSLISSTSVTEDTPLLTSQELPKRFSLLHIFSKDKVVGECKGYSSAEVCVNDSSKLHYCELPTLPDSQSFSNEIHSFNGDEDQEENTGEGVSTDDGSDVHFSKPGTGTNRPVSTHTFVSEHHHHVTTSMSRLLMIGVQTTLALTLHKVPEGFMTYITSAANSELGLQIFVSLTVHNFIEGFTMCLPLFYSFSTPNTGRQVAKLKAIAIAGVLAGLSQPLGSLAGYFWMKGNPFLGQEPGDNESLNYMFGETIAVTSGFITVIGLTMFGSAVAFNNRSVNAVVLWAVVGMSVIGLTSIISAHS</sequence>
<dbReference type="eggNOG" id="KOG2474">
    <property type="taxonomic scope" value="Eukaryota"/>
</dbReference>
<dbReference type="GO" id="GO:0016020">
    <property type="term" value="C:membrane"/>
    <property type="evidence" value="ECO:0007669"/>
    <property type="project" value="UniProtKB-SubCell"/>
</dbReference>
<feature type="compositionally biased region" description="Low complexity" evidence="5">
    <location>
        <begin position="169"/>
        <end position="181"/>
    </location>
</feature>
<dbReference type="STRING" id="590646.G3BDQ5"/>
<feature type="compositionally biased region" description="Basic and acidic residues" evidence="5">
    <location>
        <begin position="127"/>
        <end position="154"/>
    </location>
</feature>
<keyword evidence="2 6" id="KW-0812">Transmembrane</keyword>
<dbReference type="Pfam" id="PF02535">
    <property type="entry name" value="Zip"/>
    <property type="match status" value="1"/>
</dbReference>
<feature type="transmembrane region" description="Helical" evidence="6">
    <location>
        <begin position="422"/>
        <end position="448"/>
    </location>
</feature>
<evidence type="ECO:0000256" key="3">
    <source>
        <dbReference type="ARBA" id="ARBA00022989"/>
    </source>
</evidence>
<feature type="region of interest" description="Disordered" evidence="5">
    <location>
        <begin position="127"/>
        <end position="181"/>
    </location>
</feature>
<evidence type="ECO:0000256" key="2">
    <source>
        <dbReference type="ARBA" id="ARBA00022692"/>
    </source>
</evidence>
<dbReference type="EMBL" id="GL996528">
    <property type="protein sequence ID" value="EGV61108.1"/>
    <property type="molecule type" value="Genomic_DNA"/>
</dbReference>
<proteinExistence type="predicted"/>
<keyword evidence="8" id="KW-1185">Reference proteome</keyword>
<evidence type="ECO:0000256" key="6">
    <source>
        <dbReference type="SAM" id="Phobius"/>
    </source>
</evidence>
<evidence type="ECO:0008006" key="9">
    <source>
        <dbReference type="Google" id="ProtNLM"/>
    </source>
</evidence>
<feature type="transmembrane region" description="Helical" evidence="6">
    <location>
        <begin position="94"/>
        <end position="113"/>
    </location>
</feature>
<dbReference type="Proteomes" id="UP000000707">
    <property type="component" value="Unassembled WGS sequence"/>
</dbReference>
<dbReference type="KEGG" id="cten:18248290"/>
<dbReference type="InterPro" id="IPR003689">
    <property type="entry name" value="ZIP"/>
</dbReference>
<keyword evidence="3 6" id="KW-1133">Transmembrane helix</keyword>
<evidence type="ECO:0000313" key="7">
    <source>
        <dbReference type="EMBL" id="EGV61109.1"/>
    </source>
</evidence>
<feature type="compositionally biased region" description="Polar residues" evidence="5">
    <location>
        <begin position="280"/>
        <end position="289"/>
    </location>
</feature>
<dbReference type="PANTHER" id="PTHR11040">
    <property type="entry name" value="ZINC/IRON TRANSPORTER"/>
    <property type="match status" value="1"/>
</dbReference>
<dbReference type="AlphaFoldDB" id="G3BDQ5"/>
<keyword evidence="4 6" id="KW-0472">Membrane</keyword>
<dbReference type="GeneID" id="18248290"/>
<feature type="transmembrane region" description="Helical" evidence="6">
    <location>
        <begin position="455"/>
        <end position="475"/>
    </location>
</feature>
<feature type="transmembrane region" description="Helical" evidence="6">
    <location>
        <begin position="378"/>
        <end position="402"/>
    </location>
</feature>
<evidence type="ECO:0000313" key="8">
    <source>
        <dbReference type="Proteomes" id="UP000000707"/>
    </source>
</evidence>
<protein>
    <recommendedName>
        <fullName evidence="9">Zinc/iron permease</fullName>
    </recommendedName>
</protein>
<evidence type="ECO:0000256" key="5">
    <source>
        <dbReference type="SAM" id="MobiDB-lite"/>
    </source>
</evidence>